<evidence type="ECO:0000313" key="1">
    <source>
        <dbReference type="EMBL" id="AFM05696.1"/>
    </source>
</evidence>
<dbReference type="EMBL" id="CP003345">
    <property type="protein sequence ID" value="AFM05696.1"/>
    <property type="molecule type" value="Genomic_DNA"/>
</dbReference>
<keyword evidence="2" id="KW-1185">Reference proteome</keyword>
<evidence type="ECO:0000313" key="2">
    <source>
        <dbReference type="Proteomes" id="UP000006054"/>
    </source>
</evidence>
<gene>
    <name evidence="1" type="ordered locus">Fleli_3372</name>
</gene>
<organism evidence="1 2">
    <name type="scientific">Bernardetia litoralis (strain ATCC 23117 / DSM 6794 / NBRC 15988 / NCIMB 1366 / Fx l1 / Sio-4)</name>
    <name type="common">Flexibacter litoralis</name>
    <dbReference type="NCBI Taxonomy" id="880071"/>
    <lineage>
        <taxon>Bacteria</taxon>
        <taxon>Pseudomonadati</taxon>
        <taxon>Bacteroidota</taxon>
        <taxon>Cytophagia</taxon>
        <taxon>Cytophagales</taxon>
        <taxon>Bernardetiaceae</taxon>
        <taxon>Bernardetia</taxon>
    </lineage>
</organism>
<name>I4AP11_BERLS</name>
<dbReference type="Proteomes" id="UP000006054">
    <property type="component" value="Chromosome"/>
</dbReference>
<dbReference type="AlphaFoldDB" id="I4AP11"/>
<accession>I4AP11</accession>
<proteinExistence type="predicted"/>
<reference evidence="2" key="1">
    <citation type="submission" date="2012-06" db="EMBL/GenBank/DDBJ databases">
        <title>The complete genome of Flexibacter litoralis DSM 6794.</title>
        <authorList>
            <person name="Lucas S."/>
            <person name="Copeland A."/>
            <person name="Lapidus A."/>
            <person name="Glavina del Rio T."/>
            <person name="Dalin E."/>
            <person name="Tice H."/>
            <person name="Bruce D."/>
            <person name="Goodwin L."/>
            <person name="Pitluck S."/>
            <person name="Peters L."/>
            <person name="Ovchinnikova G."/>
            <person name="Lu M."/>
            <person name="Kyrpides N."/>
            <person name="Mavromatis K."/>
            <person name="Ivanova N."/>
            <person name="Brettin T."/>
            <person name="Detter J.C."/>
            <person name="Han C."/>
            <person name="Larimer F."/>
            <person name="Land M."/>
            <person name="Hauser L."/>
            <person name="Markowitz V."/>
            <person name="Cheng J.-F."/>
            <person name="Hugenholtz P."/>
            <person name="Woyke T."/>
            <person name="Wu D."/>
            <person name="Spring S."/>
            <person name="Lang E."/>
            <person name="Kopitz M."/>
            <person name="Brambilla E."/>
            <person name="Klenk H.-P."/>
            <person name="Eisen J.A."/>
        </authorList>
    </citation>
    <scope>NUCLEOTIDE SEQUENCE [LARGE SCALE GENOMIC DNA]</scope>
    <source>
        <strain evidence="2">ATCC 23117 / DSM 6794 / NBRC 15988 / NCIMB 1366 / Sio-4</strain>
    </source>
</reference>
<dbReference type="eggNOG" id="ENOG5033XYP">
    <property type="taxonomic scope" value="Bacteria"/>
</dbReference>
<sequence length="250" mass="29395">MSKLIVRLFKEKSLIAEASNIQLEYIATTTFRIFYLEDVTFVKNDLTLYRNHHVEILIYFLDDKLENDRQVVGGFDITLRLINDQFLSNFTQKNEGLLKLEGAVSSETDYSQGEINVYKSWQIGKEINWWDLPFDISILDYIMVCLKYSTISSIKPKKELVKIDFKNIKSELAFSCAFAEEYLGKRAYMGRYLDTFQDCLLTLYDSDNKYFDNVTVILIYKELNLNDTMCKIIVEVIEILNKFKFNIIEE</sequence>
<dbReference type="HOGENOM" id="CLU_1110143_0_0_10"/>
<protein>
    <submittedName>
        <fullName evidence="1">Uncharacterized protein</fullName>
    </submittedName>
</protein>
<dbReference type="KEGG" id="fli:Fleli_3372"/>